<dbReference type="InterPro" id="IPR018490">
    <property type="entry name" value="cNMP-bd_dom_sf"/>
</dbReference>
<dbReference type="EMBL" id="QLLL01000002">
    <property type="protein sequence ID" value="RAJ08457.1"/>
    <property type="molecule type" value="Genomic_DNA"/>
</dbReference>
<dbReference type="InterPro" id="IPR014710">
    <property type="entry name" value="RmlC-like_jellyroll"/>
</dbReference>
<proteinExistence type="predicted"/>
<evidence type="ECO:0000259" key="1">
    <source>
        <dbReference type="PROSITE" id="PS50042"/>
    </source>
</evidence>
<protein>
    <submittedName>
        <fullName evidence="2">CRP-like cAMP-binding protein</fullName>
    </submittedName>
</protein>
<accession>A0A327R3K1</accession>
<dbReference type="AlphaFoldDB" id="A0A327R3K1"/>
<dbReference type="SUPFAM" id="SSF51206">
    <property type="entry name" value="cAMP-binding domain-like"/>
    <property type="match status" value="1"/>
</dbReference>
<evidence type="ECO:0000313" key="3">
    <source>
        <dbReference type="Proteomes" id="UP000249547"/>
    </source>
</evidence>
<feature type="domain" description="Cyclic nucleotide-binding" evidence="1">
    <location>
        <begin position="13"/>
        <end position="116"/>
    </location>
</feature>
<reference evidence="2 3" key="1">
    <citation type="submission" date="2018-06" db="EMBL/GenBank/DDBJ databases">
        <title>Genomic Encyclopedia of Archaeal and Bacterial Type Strains, Phase II (KMG-II): from individual species to whole genera.</title>
        <authorList>
            <person name="Goeker M."/>
        </authorList>
    </citation>
    <scope>NUCLEOTIDE SEQUENCE [LARGE SCALE GENOMIC DNA]</scope>
    <source>
        <strain evidence="2 3">DSM 23857</strain>
    </source>
</reference>
<organism evidence="2 3">
    <name type="scientific">Chitinophaga skermanii</name>
    <dbReference type="NCBI Taxonomy" id="331697"/>
    <lineage>
        <taxon>Bacteria</taxon>
        <taxon>Pseudomonadati</taxon>
        <taxon>Bacteroidota</taxon>
        <taxon>Chitinophagia</taxon>
        <taxon>Chitinophagales</taxon>
        <taxon>Chitinophagaceae</taxon>
        <taxon>Chitinophaga</taxon>
    </lineage>
</organism>
<dbReference type="RefSeq" id="WP_111597037.1">
    <property type="nucleotide sequence ID" value="NZ_QLLL01000002.1"/>
</dbReference>
<gene>
    <name evidence="2" type="ORF">LX64_01109</name>
</gene>
<dbReference type="CDD" id="cd00038">
    <property type="entry name" value="CAP_ED"/>
    <property type="match status" value="1"/>
</dbReference>
<sequence length="192" mass="21740">MNTHPPLQSFLQHHTTLTPQEYALVSQYAETTAIEAGHVLLSEGKIAKKLFFVNDGYLKIVTTNEKGNDVIQFFIKPHKFCTILYSFKENVPSQESILAATDASITFFTKENLAQLYSELPHLQEAIERITHNELLSKIQARNQLMGEEATIRYQRLVANNPDLLQHVPLSDIASFLGITQQSLSRIRKSIS</sequence>
<dbReference type="Proteomes" id="UP000249547">
    <property type="component" value="Unassembled WGS sequence"/>
</dbReference>
<dbReference type="Gene3D" id="2.60.120.10">
    <property type="entry name" value="Jelly Rolls"/>
    <property type="match status" value="1"/>
</dbReference>
<comment type="caution">
    <text evidence="2">The sequence shown here is derived from an EMBL/GenBank/DDBJ whole genome shotgun (WGS) entry which is preliminary data.</text>
</comment>
<dbReference type="PROSITE" id="PS50042">
    <property type="entry name" value="CNMP_BINDING_3"/>
    <property type="match status" value="1"/>
</dbReference>
<dbReference type="Pfam" id="PF00027">
    <property type="entry name" value="cNMP_binding"/>
    <property type="match status" value="1"/>
</dbReference>
<keyword evidence="3" id="KW-1185">Reference proteome</keyword>
<dbReference type="OrthoDB" id="758145at2"/>
<dbReference type="SMART" id="SM00100">
    <property type="entry name" value="cNMP"/>
    <property type="match status" value="1"/>
</dbReference>
<dbReference type="InterPro" id="IPR000595">
    <property type="entry name" value="cNMP-bd_dom"/>
</dbReference>
<name>A0A327R3K1_9BACT</name>
<evidence type="ECO:0000313" key="2">
    <source>
        <dbReference type="EMBL" id="RAJ08457.1"/>
    </source>
</evidence>